<evidence type="ECO:0000313" key="2">
    <source>
        <dbReference type="Proteomes" id="UP001432027"/>
    </source>
</evidence>
<dbReference type="Proteomes" id="UP001432027">
    <property type="component" value="Unassembled WGS sequence"/>
</dbReference>
<gene>
    <name evidence="1" type="ORF">PENTCL1PPCAC_21865</name>
</gene>
<proteinExistence type="predicted"/>
<keyword evidence="2" id="KW-1185">Reference proteome</keyword>
<sequence>MALKFAGVSLLSHLLLEGCVVLLLLLGHLKSVNVEELVSVGWSVRNLRAHPIRERIIGLLFAGLPQTVQKVGCLVQLTPAHFESAESLRPQQHLGGLDQTVVRFLRCVLALVVVHAQFLREVSCQTAHLTAGEAEEVLLEIGEEFIDHGLVEQEFVLNDVGEDVAEGAGHAHARLSMSAGCNGVVVVATGSDGRAERLRGRKMGEEVGDHAVTGPGNHFHWLDESIVQLFGHVMAERTEGTGGSRGHQRQEPVELGLRDGVEVSESALAGRHVGEMLLKGLGVVSEGVESAIIVVRQTREEVIDRVSAPLRTTIVIEVNVAVHAKSLWGLILSRTDAVVISIAGLSLGVLGILDVSVDHRPHQNFPETLRPRAALL</sequence>
<name>A0AAV5TZK9_9BILA</name>
<protein>
    <recommendedName>
        <fullName evidence="3">Secreted protein</fullName>
    </recommendedName>
</protein>
<evidence type="ECO:0008006" key="3">
    <source>
        <dbReference type="Google" id="ProtNLM"/>
    </source>
</evidence>
<reference evidence="1" key="1">
    <citation type="submission" date="2023-10" db="EMBL/GenBank/DDBJ databases">
        <title>Genome assembly of Pristionchus species.</title>
        <authorList>
            <person name="Yoshida K."/>
            <person name="Sommer R.J."/>
        </authorList>
    </citation>
    <scope>NUCLEOTIDE SEQUENCE</scope>
    <source>
        <strain evidence="1">RS0144</strain>
    </source>
</reference>
<evidence type="ECO:0000313" key="1">
    <source>
        <dbReference type="EMBL" id="GMS99690.1"/>
    </source>
</evidence>
<accession>A0AAV5TZK9</accession>
<dbReference type="EMBL" id="BTSX01000005">
    <property type="protein sequence ID" value="GMS99690.1"/>
    <property type="molecule type" value="Genomic_DNA"/>
</dbReference>
<organism evidence="1 2">
    <name type="scientific">Pristionchus entomophagus</name>
    <dbReference type="NCBI Taxonomy" id="358040"/>
    <lineage>
        <taxon>Eukaryota</taxon>
        <taxon>Metazoa</taxon>
        <taxon>Ecdysozoa</taxon>
        <taxon>Nematoda</taxon>
        <taxon>Chromadorea</taxon>
        <taxon>Rhabditida</taxon>
        <taxon>Rhabditina</taxon>
        <taxon>Diplogasteromorpha</taxon>
        <taxon>Diplogasteroidea</taxon>
        <taxon>Neodiplogasteridae</taxon>
        <taxon>Pristionchus</taxon>
    </lineage>
</organism>
<comment type="caution">
    <text evidence="1">The sequence shown here is derived from an EMBL/GenBank/DDBJ whole genome shotgun (WGS) entry which is preliminary data.</text>
</comment>
<feature type="non-terminal residue" evidence="1">
    <location>
        <position position="376"/>
    </location>
</feature>
<dbReference type="AlphaFoldDB" id="A0AAV5TZK9"/>